<proteinExistence type="evidence at transcript level"/>
<evidence type="ECO:0000256" key="7">
    <source>
        <dbReference type="ARBA" id="ARBA00023136"/>
    </source>
</evidence>
<keyword evidence="8" id="KW-0175">Coiled coil</keyword>
<evidence type="ECO:0000256" key="6">
    <source>
        <dbReference type="ARBA" id="ARBA00023034"/>
    </source>
</evidence>
<dbReference type="GO" id="GO:0000139">
    <property type="term" value="C:Golgi membrane"/>
    <property type="evidence" value="ECO:0007669"/>
    <property type="project" value="UniProtKB-SubCell"/>
</dbReference>
<evidence type="ECO:0000256" key="3">
    <source>
        <dbReference type="ARBA" id="ARBA00020978"/>
    </source>
</evidence>
<evidence type="ECO:0000256" key="1">
    <source>
        <dbReference type="ARBA" id="ARBA00004395"/>
    </source>
</evidence>
<evidence type="ECO:0000256" key="4">
    <source>
        <dbReference type="ARBA" id="ARBA00022448"/>
    </source>
</evidence>
<dbReference type="PANTHER" id="PTHR31658:SF0">
    <property type="entry name" value="CONSERVED OLIGOMERIC GOLGI COMPLEX SUBUNIT 1"/>
    <property type="match status" value="1"/>
</dbReference>
<feature type="region of interest" description="Disordered" evidence="9">
    <location>
        <begin position="586"/>
        <end position="624"/>
    </location>
</feature>
<organism evidence="10">
    <name type="scientific">Hirondellea gigas</name>
    <dbReference type="NCBI Taxonomy" id="1518452"/>
    <lineage>
        <taxon>Eukaryota</taxon>
        <taxon>Metazoa</taxon>
        <taxon>Ecdysozoa</taxon>
        <taxon>Arthropoda</taxon>
        <taxon>Crustacea</taxon>
        <taxon>Multicrustacea</taxon>
        <taxon>Malacostraca</taxon>
        <taxon>Eumalacostraca</taxon>
        <taxon>Peracarida</taxon>
        <taxon>Amphipoda</taxon>
        <taxon>Amphilochidea</taxon>
        <taxon>Lysianassida</taxon>
        <taxon>Lysianassidira</taxon>
        <taxon>Lysianassoidea</taxon>
        <taxon>Lysianassidae</taxon>
        <taxon>Hirondellea</taxon>
    </lineage>
</organism>
<evidence type="ECO:0000256" key="9">
    <source>
        <dbReference type="SAM" id="MobiDB-lite"/>
    </source>
</evidence>
<dbReference type="InterPro" id="IPR033370">
    <property type="entry name" value="COG1"/>
</dbReference>
<dbReference type="EMBL" id="IACT01003587">
    <property type="protein sequence ID" value="LAC22822.1"/>
    <property type="molecule type" value="mRNA"/>
</dbReference>
<dbReference type="PANTHER" id="PTHR31658">
    <property type="entry name" value="CONSERVED OLIGOMERIC GOLGI COMPLEX SUBUNIT 1"/>
    <property type="match status" value="1"/>
</dbReference>
<evidence type="ECO:0000256" key="2">
    <source>
        <dbReference type="ARBA" id="ARBA00006653"/>
    </source>
</evidence>
<dbReference type="GO" id="GO:0015031">
    <property type="term" value="P:protein transport"/>
    <property type="evidence" value="ECO:0007669"/>
    <property type="project" value="UniProtKB-KW"/>
</dbReference>
<evidence type="ECO:0000256" key="8">
    <source>
        <dbReference type="SAM" id="Coils"/>
    </source>
</evidence>
<accession>A0A6A7FXM8</accession>
<keyword evidence="4" id="KW-0813">Transport</keyword>
<keyword evidence="7" id="KW-0472">Membrane</keyword>
<comment type="subcellular location">
    <subcellularLocation>
        <location evidence="1">Golgi apparatus membrane</location>
        <topology evidence="1">Peripheral membrane protein</topology>
    </subcellularLocation>
</comment>
<feature type="coiled-coil region" evidence="8">
    <location>
        <begin position="16"/>
        <end position="43"/>
    </location>
</feature>
<dbReference type="AlphaFoldDB" id="A0A6A7FXM8"/>
<protein>
    <recommendedName>
        <fullName evidence="3">Conserved oligomeric Golgi complex subunit 1</fullName>
    </recommendedName>
</protein>
<name>A0A6A7FXM8_9CRUS</name>
<keyword evidence="5" id="KW-0653">Protein transport</keyword>
<dbReference type="GO" id="GO:0006891">
    <property type="term" value="P:intra-Golgi vesicle-mediated transport"/>
    <property type="evidence" value="ECO:0007669"/>
    <property type="project" value="InterPro"/>
</dbReference>
<dbReference type="Pfam" id="PF08700">
    <property type="entry name" value="VPS51_Exo84_N"/>
    <property type="match status" value="1"/>
</dbReference>
<feature type="compositionally biased region" description="Acidic residues" evidence="9">
    <location>
        <begin position="597"/>
        <end position="610"/>
    </location>
</feature>
<evidence type="ECO:0000313" key="10">
    <source>
        <dbReference type="EMBL" id="LAC22822.1"/>
    </source>
</evidence>
<reference evidence="10" key="1">
    <citation type="submission" date="2017-11" db="EMBL/GenBank/DDBJ databases">
        <title>The sensing device of the deep-sea amphipod.</title>
        <authorList>
            <person name="Kobayashi H."/>
            <person name="Nagahama T."/>
            <person name="Arai W."/>
            <person name="Sasagawa Y."/>
            <person name="Umeda M."/>
            <person name="Hayashi T."/>
            <person name="Nikaido I."/>
            <person name="Watanabe H."/>
            <person name="Oguri K."/>
            <person name="Kitazato H."/>
            <person name="Fujioka K."/>
            <person name="Kido Y."/>
            <person name="Takami H."/>
        </authorList>
    </citation>
    <scope>NUCLEOTIDE SEQUENCE</scope>
    <source>
        <tissue evidence="10">Whole body</tissue>
    </source>
</reference>
<dbReference type="GO" id="GO:0017119">
    <property type="term" value="C:Golgi transport complex"/>
    <property type="evidence" value="ECO:0007669"/>
    <property type="project" value="InterPro"/>
</dbReference>
<evidence type="ECO:0000256" key="5">
    <source>
        <dbReference type="ARBA" id="ARBA00022927"/>
    </source>
</evidence>
<keyword evidence="6" id="KW-0333">Golgi apparatus</keyword>
<comment type="similarity">
    <text evidence="2">Belongs to the COG1 family.</text>
</comment>
<sequence>MALDTEIEKLFKTCTVDEVKQELNKIRNNIEKKKEDLRVMVGERYRDLIEAADTIQQMEGSCAGVCEKVATVQKLCSSLQHRGLIGFRTSPQHVQKSLSSSREQHSTEAQVKVVVLASTRVWSLLERRELLAATQLYLLTQHTHTALMLSHGPNKKSVASCYPVLARHWASVCQLPATITRLCQHTITTTTTTAEHTQHKVVCEAVVSLLLLQSDSVSAALHKVLQLLQHTLLHSLSNYTPQQTARPLVTAFASRLMDALTLLHAVFATDSSRVDGLSAVEACVLQVAASAPDTSADSNNTVAAAPHPVALLQETDAFLSLLPHALLQYRPRMSNSSSGGGDAGRLKDGELSSTVSAWLDAVVEAAKLHLHNLLRYCPSLQSVCVVRDSVWSVLDTRQHHNWHQVTTELGLGTWCVWHRVVRECVQARAQQLIKEQLSRAVTHTLDNITQLTHSITHDNRVSYEEGSGVVQFVWSEAAGDLPDKVGWLSAAQRTLQQAGGLAYKSYGYTGRTQAICGALDGQLAALRQDLEHMRCTDTDGREGAKQDYEDLLRLLQEQSDFVFASLLGGIEQLAEECSAEARKQSSTSTCGGHALDDDADEDTDAFDDIWDTTGTSDGGGSGGWPSQEEKMLLRQHQTVLVSLARLCHALTNICPNLQLCALATALLNPDTVRRVCLGLPVECSEGVWQQMEGRLQGATASFLQEFLVTLTTALSAAIMRGLLRSLQQDTTTAMLGSMAMCDSVEVCEEAAEGEEKVVSKLAVPSQPSPALYRALHTLCRCLNAATLHTLSRSFSSTVAGQVCRSVVLAYSKIVSVAVSVSNQQLALHLLFDLKFVAATMLPTDHSDKRLADELSSLQQQLESCVDPFDLSVFQTHLNARVRAAANRSQVILGAVFVRERQHPSCKVSSTTSNAGAVLPLVPVVDIPRFSNVPLPKSSSLASSRLTALVDGFSLGQDRVSGAGTLPHQVPQRATDEGLSIGVGSSSAATAAGGVSSSRSTSGAVSGSTLAASLPAGARSASAIFSAMSSSWFGGGSTSK</sequence>